<keyword evidence="1" id="KW-0472">Membrane</keyword>
<dbReference type="Gramene" id="mRNA:HanXRQr2_Chr14g0657201">
    <property type="protein sequence ID" value="CDS:HanXRQr2_Chr14g0657201.1"/>
    <property type="gene ID" value="HanXRQr2_Chr14g0657201"/>
</dbReference>
<proteinExistence type="predicted"/>
<keyword evidence="1" id="KW-1133">Transmembrane helix</keyword>
<dbReference type="Proteomes" id="UP000215914">
    <property type="component" value="Unassembled WGS sequence"/>
</dbReference>
<protein>
    <submittedName>
        <fullName evidence="2">Uncharacterized protein</fullName>
    </submittedName>
</protein>
<sequence>MHLNSTIHTFLYLVLKLKYMCLVFIICMNLNSTPYNYFLAINFRLSLSICYYYYYYYYYCYYYYYYYYFLFFPFGHFLVIDRGEDGKKRPRHFSLSDRINAVRWNPSNQDEVPYYFFCLSIYPSTKAQVTFYSIIIMFGHCEGHFLCCV</sequence>
<reference evidence="2" key="2">
    <citation type="submission" date="2020-06" db="EMBL/GenBank/DDBJ databases">
        <title>Helianthus annuus Genome sequencing and assembly Release 2.</title>
        <authorList>
            <person name="Gouzy J."/>
            <person name="Langlade N."/>
            <person name="Munos S."/>
        </authorList>
    </citation>
    <scope>NUCLEOTIDE SEQUENCE</scope>
    <source>
        <tissue evidence="2">Leaves</tissue>
    </source>
</reference>
<dbReference type="EMBL" id="MNCJ02000329">
    <property type="protein sequence ID" value="KAF5770236.1"/>
    <property type="molecule type" value="Genomic_DNA"/>
</dbReference>
<evidence type="ECO:0000313" key="2">
    <source>
        <dbReference type="EMBL" id="KAF5770236.1"/>
    </source>
</evidence>
<feature type="transmembrane region" description="Helical" evidence="1">
    <location>
        <begin position="61"/>
        <end position="80"/>
    </location>
</feature>
<gene>
    <name evidence="2" type="ORF">HanXRQr2_Chr14g0657201</name>
</gene>
<accession>A0A9K3EAW6</accession>
<reference evidence="2" key="1">
    <citation type="journal article" date="2017" name="Nature">
        <title>The sunflower genome provides insights into oil metabolism, flowering and Asterid evolution.</title>
        <authorList>
            <person name="Badouin H."/>
            <person name="Gouzy J."/>
            <person name="Grassa C.J."/>
            <person name="Murat F."/>
            <person name="Staton S.E."/>
            <person name="Cottret L."/>
            <person name="Lelandais-Briere C."/>
            <person name="Owens G.L."/>
            <person name="Carrere S."/>
            <person name="Mayjonade B."/>
            <person name="Legrand L."/>
            <person name="Gill N."/>
            <person name="Kane N.C."/>
            <person name="Bowers J.E."/>
            <person name="Hubner S."/>
            <person name="Bellec A."/>
            <person name="Berard A."/>
            <person name="Berges H."/>
            <person name="Blanchet N."/>
            <person name="Boniface M.C."/>
            <person name="Brunel D."/>
            <person name="Catrice O."/>
            <person name="Chaidir N."/>
            <person name="Claudel C."/>
            <person name="Donnadieu C."/>
            <person name="Faraut T."/>
            <person name="Fievet G."/>
            <person name="Helmstetter N."/>
            <person name="King M."/>
            <person name="Knapp S.J."/>
            <person name="Lai Z."/>
            <person name="Le Paslier M.C."/>
            <person name="Lippi Y."/>
            <person name="Lorenzon L."/>
            <person name="Mandel J.R."/>
            <person name="Marage G."/>
            <person name="Marchand G."/>
            <person name="Marquand E."/>
            <person name="Bret-Mestries E."/>
            <person name="Morien E."/>
            <person name="Nambeesan S."/>
            <person name="Nguyen T."/>
            <person name="Pegot-Espagnet P."/>
            <person name="Pouilly N."/>
            <person name="Raftis F."/>
            <person name="Sallet E."/>
            <person name="Schiex T."/>
            <person name="Thomas J."/>
            <person name="Vandecasteele C."/>
            <person name="Vares D."/>
            <person name="Vear F."/>
            <person name="Vautrin S."/>
            <person name="Crespi M."/>
            <person name="Mangin B."/>
            <person name="Burke J.M."/>
            <person name="Salse J."/>
            <person name="Munos S."/>
            <person name="Vincourt P."/>
            <person name="Rieseberg L.H."/>
            <person name="Langlade N.B."/>
        </authorList>
    </citation>
    <scope>NUCLEOTIDE SEQUENCE</scope>
    <source>
        <tissue evidence="2">Leaves</tissue>
    </source>
</reference>
<keyword evidence="3" id="KW-1185">Reference proteome</keyword>
<organism evidence="2 3">
    <name type="scientific">Helianthus annuus</name>
    <name type="common">Common sunflower</name>
    <dbReference type="NCBI Taxonomy" id="4232"/>
    <lineage>
        <taxon>Eukaryota</taxon>
        <taxon>Viridiplantae</taxon>
        <taxon>Streptophyta</taxon>
        <taxon>Embryophyta</taxon>
        <taxon>Tracheophyta</taxon>
        <taxon>Spermatophyta</taxon>
        <taxon>Magnoliopsida</taxon>
        <taxon>eudicotyledons</taxon>
        <taxon>Gunneridae</taxon>
        <taxon>Pentapetalae</taxon>
        <taxon>asterids</taxon>
        <taxon>campanulids</taxon>
        <taxon>Asterales</taxon>
        <taxon>Asteraceae</taxon>
        <taxon>Asteroideae</taxon>
        <taxon>Heliantheae alliance</taxon>
        <taxon>Heliantheae</taxon>
        <taxon>Helianthus</taxon>
    </lineage>
</organism>
<evidence type="ECO:0000313" key="3">
    <source>
        <dbReference type="Proteomes" id="UP000215914"/>
    </source>
</evidence>
<comment type="caution">
    <text evidence="2">The sequence shown here is derived from an EMBL/GenBank/DDBJ whole genome shotgun (WGS) entry which is preliminary data.</text>
</comment>
<name>A0A9K3EAW6_HELAN</name>
<dbReference type="AlphaFoldDB" id="A0A9K3EAW6"/>
<keyword evidence="1" id="KW-0812">Transmembrane</keyword>
<evidence type="ECO:0000256" key="1">
    <source>
        <dbReference type="SAM" id="Phobius"/>
    </source>
</evidence>